<name>A0A834LLB0_RHOSS</name>
<evidence type="ECO:0000313" key="3">
    <source>
        <dbReference type="Proteomes" id="UP000626092"/>
    </source>
</evidence>
<evidence type="ECO:0000313" key="2">
    <source>
        <dbReference type="EMBL" id="KAF7143767.1"/>
    </source>
</evidence>
<reference evidence="2" key="1">
    <citation type="submission" date="2019-11" db="EMBL/GenBank/DDBJ databases">
        <authorList>
            <person name="Liu Y."/>
            <person name="Hou J."/>
            <person name="Li T.-Q."/>
            <person name="Guan C.-H."/>
            <person name="Wu X."/>
            <person name="Wu H.-Z."/>
            <person name="Ling F."/>
            <person name="Zhang R."/>
            <person name="Shi X.-G."/>
            <person name="Ren J.-P."/>
            <person name="Chen E.-F."/>
            <person name="Sun J.-M."/>
        </authorList>
    </citation>
    <scope>NUCLEOTIDE SEQUENCE</scope>
    <source>
        <strain evidence="2">Adult_tree_wgs_1</strain>
        <tissue evidence="2">Leaves</tissue>
    </source>
</reference>
<feature type="region of interest" description="Disordered" evidence="1">
    <location>
        <begin position="22"/>
        <end position="43"/>
    </location>
</feature>
<gene>
    <name evidence="2" type="ORF">RHSIM_Rhsim05G0191500</name>
</gene>
<sequence>MNARVIGLARNHDRNGSISFSTLITGSPPTSSTDSTSDLDSQSTGSFFRDRSITLGSLMGVSSILELSRRSMRGRPSENPRGKKNCKSKPWLFSLCSKLNTDAVSMSNGTPSLGHFLESERRAATTYRRNPGPLAYGPDGFSQDPNSLFVSGHIAPAQSSSWLDSNVERRSSRDLFENGNGYGAPLLLSCLCGQLIE</sequence>
<dbReference type="InterPro" id="IPR040344">
    <property type="entry name" value="At3g17950-like"/>
</dbReference>
<dbReference type="Proteomes" id="UP000626092">
    <property type="component" value="Unassembled WGS sequence"/>
</dbReference>
<proteinExistence type="predicted"/>
<dbReference type="EMBL" id="WJXA01000005">
    <property type="protein sequence ID" value="KAF7143767.1"/>
    <property type="molecule type" value="Genomic_DNA"/>
</dbReference>
<dbReference type="PANTHER" id="PTHR33544">
    <property type="entry name" value="DUF4005 DOMAIN-CONTAINING PROTEIN-RELATED"/>
    <property type="match status" value="1"/>
</dbReference>
<keyword evidence="3" id="KW-1185">Reference proteome</keyword>
<feature type="compositionally biased region" description="Low complexity" evidence="1">
    <location>
        <begin position="25"/>
        <end position="43"/>
    </location>
</feature>
<organism evidence="2 3">
    <name type="scientific">Rhododendron simsii</name>
    <name type="common">Sims's rhododendron</name>
    <dbReference type="NCBI Taxonomy" id="118357"/>
    <lineage>
        <taxon>Eukaryota</taxon>
        <taxon>Viridiplantae</taxon>
        <taxon>Streptophyta</taxon>
        <taxon>Embryophyta</taxon>
        <taxon>Tracheophyta</taxon>
        <taxon>Spermatophyta</taxon>
        <taxon>Magnoliopsida</taxon>
        <taxon>eudicotyledons</taxon>
        <taxon>Gunneridae</taxon>
        <taxon>Pentapetalae</taxon>
        <taxon>asterids</taxon>
        <taxon>Ericales</taxon>
        <taxon>Ericaceae</taxon>
        <taxon>Ericoideae</taxon>
        <taxon>Rhodoreae</taxon>
        <taxon>Rhododendron</taxon>
    </lineage>
</organism>
<dbReference type="OrthoDB" id="1898359at2759"/>
<dbReference type="AlphaFoldDB" id="A0A834LLB0"/>
<dbReference type="PANTHER" id="PTHR33544:SF3">
    <property type="entry name" value="60S RIBOSOMAL PROTEIN L36"/>
    <property type="match status" value="1"/>
</dbReference>
<protein>
    <submittedName>
        <fullName evidence="2">Uncharacterized protein</fullName>
    </submittedName>
</protein>
<accession>A0A834LLB0</accession>
<evidence type="ECO:0000256" key="1">
    <source>
        <dbReference type="SAM" id="MobiDB-lite"/>
    </source>
</evidence>
<comment type="caution">
    <text evidence="2">The sequence shown here is derived from an EMBL/GenBank/DDBJ whole genome shotgun (WGS) entry which is preliminary data.</text>
</comment>